<accession>A0AAI9DMS2</accession>
<dbReference type="EMBL" id="ABLOKC030000017">
    <property type="protein sequence ID" value="EML1472428.1"/>
    <property type="molecule type" value="Genomic_DNA"/>
</dbReference>
<protein>
    <submittedName>
        <fullName evidence="3">NAD(P)H-dependent oxidoreductase</fullName>
    </submittedName>
</protein>
<dbReference type="AlphaFoldDB" id="A0AAI9DMS2"/>
<evidence type="ECO:0000256" key="2">
    <source>
        <dbReference type="ARBA" id="ARBA00023002"/>
    </source>
</evidence>
<dbReference type="Gene3D" id="3.40.50.360">
    <property type="match status" value="1"/>
</dbReference>
<organism evidence="3">
    <name type="scientific">Pluralibacter gergoviae</name>
    <name type="common">Enterobacter gergoviae</name>
    <dbReference type="NCBI Taxonomy" id="61647"/>
    <lineage>
        <taxon>Bacteria</taxon>
        <taxon>Pseudomonadati</taxon>
        <taxon>Pseudomonadota</taxon>
        <taxon>Gammaproteobacteria</taxon>
        <taxon>Enterobacterales</taxon>
        <taxon>Enterobacteriaceae</taxon>
        <taxon>Pluralibacter</taxon>
    </lineage>
</organism>
<dbReference type="PANTHER" id="PTHR10204">
    <property type="entry name" value="NAD P H OXIDOREDUCTASE-RELATED"/>
    <property type="match status" value="1"/>
</dbReference>
<proteinExistence type="inferred from homology"/>
<dbReference type="RefSeq" id="WP_053075826.1">
    <property type="nucleotide sequence ID" value="NZ_CACVCI010000001.1"/>
</dbReference>
<name>A0AAI9DMS2_PLUGE</name>
<evidence type="ECO:0000256" key="1">
    <source>
        <dbReference type="ARBA" id="ARBA00006252"/>
    </source>
</evidence>
<dbReference type="GO" id="GO:0003955">
    <property type="term" value="F:NAD(P)H dehydrogenase (quinone) activity"/>
    <property type="evidence" value="ECO:0007669"/>
    <property type="project" value="TreeGrafter"/>
</dbReference>
<dbReference type="Pfam" id="PF02525">
    <property type="entry name" value="Flavodoxin_2"/>
    <property type="match status" value="1"/>
</dbReference>
<dbReference type="PANTHER" id="PTHR10204:SF34">
    <property type="entry name" value="NAD(P)H DEHYDROGENASE [QUINONE] 1 ISOFORM 1"/>
    <property type="match status" value="1"/>
</dbReference>
<dbReference type="GO" id="GO:0005829">
    <property type="term" value="C:cytosol"/>
    <property type="evidence" value="ECO:0007669"/>
    <property type="project" value="TreeGrafter"/>
</dbReference>
<dbReference type="SUPFAM" id="SSF52218">
    <property type="entry name" value="Flavoproteins"/>
    <property type="match status" value="1"/>
</dbReference>
<gene>
    <name evidence="3" type="ORF">QEG54_003180</name>
</gene>
<dbReference type="InterPro" id="IPR029039">
    <property type="entry name" value="Flavoprotein-like_sf"/>
</dbReference>
<reference evidence="3" key="1">
    <citation type="submission" date="2024-02" db="EMBL/GenBank/DDBJ databases">
        <authorList>
            <consortium name="Clinical and Environmental Microbiology Branch: Whole genome sequencing antimicrobial resistance pathogens in the healthcare setting"/>
        </authorList>
    </citation>
    <scope>NUCLEOTIDE SEQUENCE</scope>
    <source>
        <strain evidence="3">2021DK-00143</strain>
    </source>
</reference>
<dbReference type="InterPro" id="IPR003680">
    <property type="entry name" value="Flavodoxin_fold"/>
</dbReference>
<dbReference type="InterPro" id="IPR051545">
    <property type="entry name" value="NAD(P)H_dehydrogenase_qn"/>
</dbReference>
<comment type="caution">
    <text evidence="3">The sequence shown here is derived from an EMBL/GenBank/DDBJ whole genome shotgun (WGS) entry which is preliminary data.</text>
</comment>
<keyword evidence="2" id="KW-0560">Oxidoreductase</keyword>
<comment type="similarity">
    <text evidence="1">Belongs to the NAD(P)H dehydrogenase (quinone) family.</text>
</comment>
<evidence type="ECO:0000313" key="3">
    <source>
        <dbReference type="EMBL" id="EML1472428.1"/>
    </source>
</evidence>
<sequence length="240" mass="26877">MHVLVVYAHPSRRSFNGALLDAVIEEVNSLGHTIEVSDLYAEGFNACGGPQDFIELQEPAQFHYQSEQKSAALSDNFVPEIAREQARLRRADLLILQFPLWWGGVPAILKGWFDRVATYGVAYADGMRFESGLFKGRRSLVSVTTGGTPARFSEAGDYGPIEKVLWPVQQLFLGYLGFARVPPQVAWAVARVEDEARREAVSALRLRVRELLEAPYQRRELPTPQALLAAVGNRDWRHKG</sequence>